<feature type="compositionally biased region" description="Acidic residues" evidence="6">
    <location>
        <begin position="748"/>
        <end position="758"/>
    </location>
</feature>
<dbReference type="SMART" id="SM01032">
    <property type="entry name" value="BHD_3"/>
    <property type="match status" value="1"/>
</dbReference>
<keyword evidence="5" id="KW-0539">Nucleus</keyword>
<feature type="compositionally biased region" description="Basic residues" evidence="6">
    <location>
        <begin position="800"/>
        <end position="818"/>
    </location>
</feature>
<dbReference type="InterPro" id="IPR004583">
    <property type="entry name" value="DNA_repair_Rad4"/>
</dbReference>
<dbReference type="Pfam" id="PF10404">
    <property type="entry name" value="BHD_2"/>
    <property type="match status" value="1"/>
</dbReference>
<dbReference type="SMART" id="SM01031">
    <property type="entry name" value="BHD_2"/>
    <property type="match status" value="1"/>
</dbReference>
<dbReference type="InterPro" id="IPR018328">
    <property type="entry name" value="Rad4_beta-hairpin_dom3"/>
</dbReference>
<dbReference type="Gene3D" id="3.30.60.290">
    <property type="entry name" value="Rad4, beta-hairpin domain BHD2"/>
    <property type="match status" value="1"/>
</dbReference>
<accession>A0ABR3QFG1</accession>
<feature type="domain" description="Rad4 beta-hairpin" evidence="7">
    <location>
        <begin position="448"/>
        <end position="498"/>
    </location>
</feature>
<dbReference type="Gene3D" id="3.30.70.2460">
    <property type="entry name" value="Rad4, beta-hairpin domain BHD3"/>
    <property type="match status" value="1"/>
</dbReference>
<comment type="similarity">
    <text evidence="2">Belongs to the XPC family.</text>
</comment>
<comment type="subcellular location">
    <subcellularLocation>
        <location evidence="1">Nucleus</location>
    </subcellularLocation>
</comment>
<dbReference type="Gene3D" id="2.20.20.110">
    <property type="entry name" value="Rad4, beta-hairpin domain BHD1"/>
    <property type="match status" value="1"/>
</dbReference>
<evidence type="ECO:0000256" key="3">
    <source>
        <dbReference type="ARBA" id="ARBA00022763"/>
    </source>
</evidence>
<feature type="compositionally biased region" description="Low complexity" evidence="6">
    <location>
        <begin position="15"/>
        <end position="25"/>
    </location>
</feature>
<dbReference type="Gene3D" id="3.90.260.10">
    <property type="entry name" value="Transglutaminase-like"/>
    <property type="match status" value="1"/>
</dbReference>
<proteinExistence type="inferred from homology"/>
<feature type="domain" description="Rad4 beta-hairpin" evidence="9">
    <location>
        <begin position="570"/>
        <end position="644"/>
    </location>
</feature>
<evidence type="ECO:0000259" key="7">
    <source>
        <dbReference type="SMART" id="SM01030"/>
    </source>
</evidence>
<evidence type="ECO:0000256" key="4">
    <source>
        <dbReference type="ARBA" id="ARBA00023204"/>
    </source>
</evidence>
<dbReference type="GeneID" id="95981878"/>
<dbReference type="SMART" id="SM01030">
    <property type="entry name" value="BHD_1"/>
    <property type="match status" value="1"/>
</dbReference>
<keyword evidence="11" id="KW-1185">Reference proteome</keyword>
<keyword evidence="3" id="KW-0227">DNA damage</keyword>
<feature type="compositionally biased region" description="Basic and acidic residues" evidence="6">
    <location>
        <begin position="1"/>
        <end position="10"/>
    </location>
</feature>
<dbReference type="PANTHER" id="PTHR12135:SF0">
    <property type="entry name" value="DNA REPAIR PROTEIN COMPLEMENTING XP-C CELLS"/>
    <property type="match status" value="1"/>
</dbReference>
<feature type="compositionally biased region" description="Acidic residues" evidence="6">
    <location>
        <begin position="822"/>
        <end position="833"/>
    </location>
</feature>
<dbReference type="Pfam" id="PF10405">
    <property type="entry name" value="BHD_3"/>
    <property type="match status" value="1"/>
</dbReference>
<reference evidence="10 11" key="1">
    <citation type="submission" date="2023-08" db="EMBL/GenBank/DDBJ databases">
        <title>Annotated Genome Sequence of Vanrija albida AlHP1.</title>
        <authorList>
            <person name="Herzog R."/>
        </authorList>
    </citation>
    <scope>NUCLEOTIDE SEQUENCE [LARGE SCALE GENOMIC DNA]</scope>
    <source>
        <strain evidence="10 11">AlHP1</strain>
    </source>
</reference>
<dbReference type="Pfam" id="PF03835">
    <property type="entry name" value="Rad4"/>
    <property type="match status" value="1"/>
</dbReference>
<comment type="caution">
    <text evidence="10">The sequence shown here is derived from an EMBL/GenBank/DDBJ whole genome shotgun (WGS) entry which is preliminary data.</text>
</comment>
<dbReference type="InterPro" id="IPR038765">
    <property type="entry name" value="Papain-like_cys_pep_sf"/>
</dbReference>
<feature type="region of interest" description="Disordered" evidence="6">
    <location>
        <begin position="791"/>
        <end position="885"/>
    </location>
</feature>
<dbReference type="EMBL" id="JBBXJM010000001">
    <property type="protein sequence ID" value="KAL1413086.1"/>
    <property type="molecule type" value="Genomic_DNA"/>
</dbReference>
<dbReference type="InterPro" id="IPR018326">
    <property type="entry name" value="Rad4_beta-hairpin_dom1"/>
</dbReference>
<feature type="region of interest" description="Disordered" evidence="6">
    <location>
        <begin position="689"/>
        <end position="712"/>
    </location>
</feature>
<evidence type="ECO:0000259" key="9">
    <source>
        <dbReference type="SMART" id="SM01032"/>
    </source>
</evidence>
<evidence type="ECO:0000256" key="6">
    <source>
        <dbReference type="SAM" id="MobiDB-lite"/>
    </source>
</evidence>
<dbReference type="InterPro" id="IPR018327">
    <property type="entry name" value="BHD_2"/>
</dbReference>
<organism evidence="10 11">
    <name type="scientific">Vanrija albida</name>
    <dbReference type="NCBI Taxonomy" id="181172"/>
    <lineage>
        <taxon>Eukaryota</taxon>
        <taxon>Fungi</taxon>
        <taxon>Dikarya</taxon>
        <taxon>Basidiomycota</taxon>
        <taxon>Agaricomycotina</taxon>
        <taxon>Tremellomycetes</taxon>
        <taxon>Trichosporonales</taxon>
        <taxon>Trichosporonaceae</taxon>
        <taxon>Vanrija</taxon>
    </lineage>
</organism>
<dbReference type="Proteomes" id="UP001565368">
    <property type="component" value="Unassembled WGS sequence"/>
</dbReference>
<dbReference type="SUPFAM" id="SSF54001">
    <property type="entry name" value="Cysteine proteinases"/>
    <property type="match status" value="1"/>
</dbReference>
<feature type="region of interest" description="Disordered" evidence="6">
    <location>
        <begin position="735"/>
        <end position="775"/>
    </location>
</feature>
<dbReference type="InterPro" id="IPR042488">
    <property type="entry name" value="Rad4_BHD3_sf"/>
</dbReference>
<evidence type="ECO:0000256" key="1">
    <source>
        <dbReference type="ARBA" id="ARBA00004123"/>
    </source>
</evidence>
<feature type="compositionally biased region" description="Acidic residues" evidence="6">
    <location>
        <begin position="39"/>
        <end position="49"/>
    </location>
</feature>
<dbReference type="RefSeq" id="XP_069213030.1">
    <property type="nucleotide sequence ID" value="XM_069349486.1"/>
</dbReference>
<feature type="compositionally biased region" description="Basic and acidic residues" evidence="6">
    <location>
        <begin position="858"/>
        <end position="872"/>
    </location>
</feature>
<dbReference type="PANTHER" id="PTHR12135">
    <property type="entry name" value="DNA REPAIR PROTEIN XP-C / RAD4"/>
    <property type="match status" value="1"/>
</dbReference>
<feature type="region of interest" description="Disordered" evidence="6">
    <location>
        <begin position="1"/>
        <end position="74"/>
    </location>
</feature>
<dbReference type="InterPro" id="IPR036985">
    <property type="entry name" value="Transglutaminase-like_sf"/>
</dbReference>
<evidence type="ECO:0000313" key="11">
    <source>
        <dbReference type="Proteomes" id="UP001565368"/>
    </source>
</evidence>
<evidence type="ECO:0008006" key="12">
    <source>
        <dbReference type="Google" id="ProtNLM"/>
    </source>
</evidence>
<evidence type="ECO:0000259" key="8">
    <source>
        <dbReference type="SMART" id="SM01031"/>
    </source>
</evidence>
<keyword evidence="4" id="KW-0234">DNA repair</keyword>
<protein>
    <recommendedName>
        <fullName evidence="12">Rad4 beta-hairpin domain-containing protein</fullName>
    </recommendedName>
</protein>
<dbReference type="Pfam" id="PF10403">
    <property type="entry name" value="BHD_1"/>
    <property type="match status" value="1"/>
</dbReference>
<evidence type="ECO:0000256" key="2">
    <source>
        <dbReference type="ARBA" id="ARBA00009525"/>
    </source>
</evidence>
<feature type="domain" description="Rad4 beta-hairpin" evidence="8">
    <location>
        <begin position="500"/>
        <end position="563"/>
    </location>
</feature>
<name>A0ABR3QFG1_9TREE</name>
<evidence type="ECO:0000256" key="5">
    <source>
        <dbReference type="ARBA" id="ARBA00023242"/>
    </source>
</evidence>
<gene>
    <name evidence="10" type="ORF">Q8F55_000835</name>
</gene>
<sequence length="885" mass="98396">MVGGTRKPDVPRFSTAAKGKGKATAIEVPDSPITIQDSSNDEDEDEFEEVAIPSHVTSSSMPGTPLTPNDDDVESANETSLADVDIGHGYLDGNDDEDKVIEVVIGGESEEQKAKRIALALRKKPLTAKDRAIRLQIHKLHVVSLLASAKIRNQWASNALLKARLLSLLPHPLQAAFVIPPKRFPDRAQRSRLFLDALQSLVTWWSQAFFDISDPELGMQTRTWDSVQEIVDRLPRLTKADFQSGPLVISRPKKGKGKGKAAEDDIMERLENEIPDERLRSVNSVMKKALQQEGSRDMSALLFVSLARACGLGARLVRLGSKPKPKPKPTDLTAYPPVFWAEVFSRSDQRWIPVDPLTGVIRKKAPFEPSNDHGPVRMIYVVGFEEDGYGRDVTLRYAKNFGAKTSKLRPPPSKDGTDWWTQFIAHLQRPIRLNRDDLEDAELEMSQVSEGMPLHMTGFKDHPIYVLERHLKREEVILPKREIGRFKGEPVYRRKNVLACRTADNWMRVGRTVKIGQEPLKWVKQRAVTIQKRRAQELAMQEQGEPIQQGLYAEYQTELYHPPPIKDGVIPQNSFGNIDLYVPTMLPAGAAHLPFKGIAKVAKQMGVSYAEAVTSFEFKSQRAVPVITGIVVAEEKEAAVLDEYYRSTAAAEERAKIRKEELALKRWAKLVNGIRLRLRLRAEYGTGEELHNQQHNPMADVRPSRNGPSKKTAASIIALSNDQSAEASDARLLQEGTLRSESPKEAEPIEEPVEEAVVEEPVVAPPTRATCRNGATAPPITIKLNFSAATGSKPATKAAAKAKVKANPRPKRPSRGKRARDDDDSEAEFSGEDSDSKPRRVPAPAAPAPTRSLRSRAPKSEQQERVEAERRAAVRAALASDDEEY</sequence>
<dbReference type="InterPro" id="IPR018325">
    <property type="entry name" value="Rad4/PNGase_transGLS-fold"/>
</dbReference>
<evidence type="ECO:0000313" key="10">
    <source>
        <dbReference type="EMBL" id="KAL1413086.1"/>
    </source>
</evidence>